<dbReference type="AlphaFoldDB" id="A0A418VEC0"/>
<dbReference type="OrthoDB" id="9909138at2"/>
<keyword evidence="2" id="KW-1185">Reference proteome</keyword>
<sequence length="133" mass="13801">MQNKLTSAPDGQGLKLKLPVPDGTLEGVPTYVGDLFVIPTTPRATPELRRTVGVPQGLRDGEASCFIPGVGTLLRVGAGTPLGALFEGATPGQKVYRTAAGVLDDVGTEREFLGWVIPLPEPARGLGIGVRGN</sequence>
<comment type="caution">
    <text evidence="1">The sequence shown here is derived from an EMBL/GenBank/DDBJ whole genome shotgun (WGS) entry which is preliminary data.</text>
</comment>
<protein>
    <submittedName>
        <fullName evidence="1">Uncharacterized protein</fullName>
    </submittedName>
</protein>
<evidence type="ECO:0000313" key="2">
    <source>
        <dbReference type="Proteomes" id="UP000286287"/>
    </source>
</evidence>
<evidence type="ECO:0000313" key="1">
    <source>
        <dbReference type="EMBL" id="RJF74456.1"/>
    </source>
</evidence>
<dbReference type="RefSeq" id="WP_119761391.1">
    <property type="nucleotide sequence ID" value="NZ_QYUJ01000010.1"/>
</dbReference>
<name>A0A418VEC0_9DEIO</name>
<proteinExistence type="predicted"/>
<gene>
    <name evidence="1" type="ORF">D3875_04035</name>
</gene>
<accession>A0A418VEC0</accession>
<dbReference type="Proteomes" id="UP000286287">
    <property type="component" value="Unassembled WGS sequence"/>
</dbReference>
<reference evidence="1 2" key="1">
    <citation type="submission" date="2018-09" db="EMBL/GenBank/DDBJ databases">
        <authorList>
            <person name="Zhu H."/>
        </authorList>
    </citation>
    <scope>NUCLEOTIDE SEQUENCE [LARGE SCALE GENOMIC DNA]</scope>
    <source>
        <strain evidence="1 2">K2S05-167</strain>
    </source>
</reference>
<dbReference type="EMBL" id="QYUJ01000010">
    <property type="protein sequence ID" value="RJF74456.1"/>
    <property type="molecule type" value="Genomic_DNA"/>
</dbReference>
<organism evidence="1 2">
    <name type="scientific">Deinococcus cavernae</name>
    <dbReference type="NCBI Taxonomy" id="2320857"/>
    <lineage>
        <taxon>Bacteria</taxon>
        <taxon>Thermotogati</taxon>
        <taxon>Deinococcota</taxon>
        <taxon>Deinococci</taxon>
        <taxon>Deinococcales</taxon>
        <taxon>Deinococcaceae</taxon>
        <taxon>Deinococcus</taxon>
    </lineage>
</organism>